<feature type="transmembrane region" description="Helical" evidence="14">
    <location>
        <begin position="46"/>
        <end position="66"/>
    </location>
</feature>
<comment type="caution">
    <text evidence="16">The sequence shown here is derived from an EMBL/GenBank/DDBJ whole genome shotgun (WGS) entry which is preliminary data.</text>
</comment>
<evidence type="ECO:0000256" key="4">
    <source>
        <dbReference type="ARBA" id="ARBA00022475"/>
    </source>
</evidence>
<evidence type="ECO:0000313" key="16">
    <source>
        <dbReference type="EMBL" id="EPD30752.1"/>
    </source>
</evidence>
<comment type="subcellular location">
    <subcellularLocation>
        <location evidence="1 14">Cell membrane</location>
        <topology evidence="1 14">Multi-pass membrane protein</topology>
    </subcellularLocation>
</comment>
<dbReference type="PRINTS" id="PR00124">
    <property type="entry name" value="ATPASEC"/>
</dbReference>
<dbReference type="InterPro" id="IPR038662">
    <property type="entry name" value="ATP_synth_F0_csu_sf"/>
</dbReference>
<dbReference type="PROSITE" id="PS00605">
    <property type="entry name" value="ATPASE_C"/>
    <property type="match status" value="1"/>
</dbReference>
<dbReference type="GO" id="GO:0045259">
    <property type="term" value="C:proton-transporting ATP synthase complex"/>
    <property type="evidence" value="ECO:0007669"/>
    <property type="project" value="UniProtKB-KW"/>
</dbReference>
<evidence type="ECO:0000256" key="13">
    <source>
        <dbReference type="ARBA" id="ARBA00025198"/>
    </source>
</evidence>
<keyword evidence="11 14" id="KW-0472">Membrane</keyword>
<dbReference type="Proteomes" id="UP000014387">
    <property type="component" value="Unassembled WGS sequence"/>
</dbReference>
<name>A0A9W5RE81_9ACTO</name>
<evidence type="ECO:0000259" key="15">
    <source>
        <dbReference type="Pfam" id="PF00137"/>
    </source>
</evidence>
<sequence length="67" mass="6751">MTGSIAAVGYGIATLGPGIGLGYMIGKTQEATARQPEVASKLSTNMYIGLALIEALGLIGLVPGLIF</sequence>
<dbReference type="GO" id="GO:0046933">
    <property type="term" value="F:proton-transporting ATP synthase activity, rotational mechanism"/>
    <property type="evidence" value="ECO:0007669"/>
    <property type="project" value="UniProtKB-UniRule"/>
</dbReference>
<feature type="site" description="Reversibly protonated during proton transport" evidence="14">
    <location>
        <position position="54"/>
    </location>
</feature>
<feature type="transmembrane region" description="Helical" evidence="14">
    <location>
        <begin position="6"/>
        <end position="25"/>
    </location>
</feature>
<keyword evidence="6 14" id="KW-0812">Transmembrane</keyword>
<dbReference type="InterPro" id="IPR002379">
    <property type="entry name" value="ATPase_proteolipid_c-like_dom"/>
</dbReference>
<dbReference type="AlphaFoldDB" id="A0A9W5RE81"/>
<dbReference type="EMBL" id="AGWN01000001">
    <property type="protein sequence ID" value="EPD30752.1"/>
    <property type="molecule type" value="Genomic_DNA"/>
</dbReference>
<dbReference type="OrthoDB" id="3183855at2"/>
<dbReference type="InterPro" id="IPR000454">
    <property type="entry name" value="ATP_synth_F0_csu"/>
</dbReference>
<gene>
    <name evidence="14" type="primary">atpE</name>
    <name evidence="16" type="ORF">HMPREF9238_00506</name>
</gene>
<protein>
    <recommendedName>
        <fullName evidence="14">ATP synthase subunit c</fullName>
    </recommendedName>
    <alternativeName>
        <fullName evidence="14">ATP synthase F(0) sector subunit c</fullName>
    </alternativeName>
    <alternativeName>
        <fullName evidence="14">F-type ATPase subunit c</fullName>
        <shortName evidence="14">F-ATPase subunit c</shortName>
    </alternativeName>
    <alternativeName>
        <fullName evidence="14">Lipid-binding protein</fullName>
    </alternativeName>
</protein>
<keyword evidence="4 14" id="KW-1003">Cell membrane</keyword>
<dbReference type="SUPFAM" id="SSF81333">
    <property type="entry name" value="F1F0 ATP synthase subunit C"/>
    <property type="match status" value="1"/>
</dbReference>
<evidence type="ECO:0000256" key="7">
    <source>
        <dbReference type="ARBA" id="ARBA00022781"/>
    </source>
</evidence>
<evidence type="ECO:0000256" key="10">
    <source>
        <dbReference type="ARBA" id="ARBA00023121"/>
    </source>
</evidence>
<comment type="function">
    <text evidence="13 14">F(1)F(0) ATP synthase produces ATP from ADP in the presence of a proton or sodium gradient. F-type ATPases consist of two structural domains, F(1) containing the extramembraneous catalytic core and F(0) containing the membrane proton channel, linked together by a central stalk and a peripheral stalk. During catalysis, ATP synthesis in the catalytic domain of F(1) is coupled via a rotary mechanism of the central stalk subunits to proton translocation.</text>
</comment>
<keyword evidence="8 14" id="KW-1133">Transmembrane helix</keyword>
<evidence type="ECO:0000313" key="17">
    <source>
        <dbReference type="Proteomes" id="UP000014387"/>
    </source>
</evidence>
<evidence type="ECO:0000256" key="1">
    <source>
        <dbReference type="ARBA" id="ARBA00004651"/>
    </source>
</evidence>
<proteinExistence type="inferred from homology"/>
<keyword evidence="10 14" id="KW-0446">Lipid-binding</keyword>
<dbReference type="GO" id="GO:0005886">
    <property type="term" value="C:plasma membrane"/>
    <property type="evidence" value="ECO:0007669"/>
    <property type="project" value="UniProtKB-SubCell"/>
</dbReference>
<organism evidence="16 17">
    <name type="scientific">Gleimia europaea ACS-120-V-Col10b</name>
    <dbReference type="NCBI Taxonomy" id="883069"/>
    <lineage>
        <taxon>Bacteria</taxon>
        <taxon>Bacillati</taxon>
        <taxon>Actinomycetota</taxon>
        <taxon>Actinomycetes</taxon>
        <taxon>Actinomycetales</taxon>
        <taxon>Actinomycetaceae</taxon>
        <taxon>Gleimia</taxon>
    </lineage>
</organism>
<dbReference type="NCBIfam" id="TIGR01260">
    <property type="entry name" value="ATP_synt_c"/>
    <property type="match status" value="1"/>
</dbReference>
<keyword evidence="5 14" id="KW-0138">CF(0)</keyword>
<evidence type="ECO:0000256" key="11">
    <source>
        <dbReference type="ARBA" id="ARBA00023136"/>
    </source>
</evidence>
<keyword evidence="17" id="KW-1185">Reference proteome</keyword>
<dbReference type="Pfam" id="PF00137">
    <property type="entry name" value="ATP-synt_C"/>
    <property type="match status" value="1"/>
</dbReference>
<dbReference type="RefSeq" id="WP_016443864.1">
    <property type="nucleotide sequence ID" value="NZ_KE150266.1"/>
</dbReference>
<evidence type="ECO:0000256" key="2">
    <source>
        <dbReference type="ARBA" id="ARBA00006704"/>
    </source>
</evidence>
<dbReference type="CDD" id="cd18121">
    <property type="entry name" value="ATP-synt_Fo_c"/>
    <property type="match status" value="1"/>
</dbReference>
<dbReference type="InterPro" id="IPR035921">
    <property type="entry name" value="F/V-ATP_Csub_sf"/>
</dbReference>
<keyword evidence="12 14" id="KW-0066">ATP synthesis</keyword>
<evidence type="ECO:0000256" key="3">
    <source>
        <dbReference type="ARBA" id="ARBA00022448"/>
    </source>
</evidence>
<accession>A0A9W5RE81</accession>
<dbReference type="FunFam" id="1.20.20.10:FF:000002">
    <property type="entry name" value="ATP synthase subunit c"/>
    <property type="match status" value="1"/>
</dbReference>
<dbReference type="HAMAP" id="MF_01396">
    <property type="entry name" value="ATP_synth_c_bact"/>
    <property type="match status" value="1"/>
</dbReference>
<dbReference type="InterPro" id="IPR005953">
    <property type="entry name" value="ATP_synth_csu_bac/chlpt"/>
</dbReference>
<evidence type="ECO:0000256" key="12">
    <source>
        <dbReference type="ARBA" id="ARBA00023310"/>
    </source>
</evidence>
<evidence type="ECO:0000256" key="14">
    <source>
        <dbReference type="HAMAP-Rule" id="MF_01396"/>
    </source>
</evidence>
<dbReference type="GO" id="GO:0033177">
    <property type="term" value="C:proton-transporting two-sector ATPase complex, proton-transporting domain"/>
    <property type="evidence" value="ECO:0007669"/>
    <property type="project" value="InterPro"/>
</dbReference>
<evidence type="ECO:0000256" key="5">
    <source>
        <dbReference type="ARBA" id="ARBA00022547"/>
    </source>
</evidence>
<dbReference type="Gene3D" id="1.20.20.10">
    <property type="entry name" value="F1F0 ATP synthase subunit C"/>
    <property type="match status" value="1"/>
</dbReference>
<keyword evidence="3 14" id="KW-0813">Transport</keyword>
<feature type="domain" description="V-ATPase proteolipid subunit C-like" evidence="15">
    <location>
        <begin position="6"/>
        <end position="66"/>
    </location>
</feature>
<evidence type="ECO:0000256" key="9">
    <source>
        <dbReference type="ARBA" id="ARBA00023065"/>
    </source>
</evidence>
<keyword evidence="9 14" id="KW-0406">Ion transport</keyword>
<comment type="function">
    <text evidence="14">Key component of the F(0) channel; it plays a direct role in translocation across the membrane. A homomeric c-ring of between 10-14 subunits forms the central stalk rotor element with the F(1) delta and epsilon subunits.</text>
</comment>
<keyword evidence="7 14" id="KW-0375">Hydrogen ion transport</keyword>
<reference evidence="16 17" key="1">
    <citation type="submission" date="2013-05" db="EMBL/GenBank/DDBJ databases">
        <title>The Genome Sequence of Actinomyces europaeus ACS-120-V-COL10B.</title>
        <authorList>
            <consortium name="The Broad Institute Genomics Platform"/>
            <person name="Earl A."/>
            <person name="Ward D."/>
            <person name="Feldgarden M."/>
            <person name="Gevers D."/>
            <person name="Saerens B."/>
            <person name="Vaneechoutte M."/>
            <person name="Walker B."/>
            <person name="Young S."/>
            <person name="Zeng Q."/>
            <person name="Gargeya S."/>
            <person name="Fitzgerald M."/>
            <person name="Haas B."/>
            <person name="Abouelleil A."/>
            <person name="Allen A.W."/>
            <person name="Alvarado L."/>
            <person name="Arachchi H.M."/>
            <person name="Berlin A.M."/>
            <person name="Chapman S.B."/>
            <person name="Gainer-Dewar J."/>
            <person name="Goldberg J."/>
            <person name="Griggs A."/>
            <person name="Gujja S."/>
            <person name="Hansen M."/>
            <person name="Howarth C."/>
            <person name="Imamovic A."/>
            <person name="Ireland A."/>
            <person name="Larimer J."/>
            <person name="McCowan C."/>
            <person name="Murphy C."/>
            <person name="Pearson M."/>
            <person name="Poon T.W."/>
            <person name="Priest M."/>
            <person name="Roberts A."/>
            <person name="Saif S."/>
            <person name="Shea T."/>
            <person name="Sisk P."/>
            <person name="Sykes S."/>
            <person name="Wortman J."/>
            <person name="Nusbaum C."/>
            <person name="Birren B."/>
        </authorList>
    </citation>
    <scope>NUCLEOTIDE SEQUENCE [LARGE SCALE GENOMIC DNA]</scope>
    <source>
        <strain evidence="16 17">ACS-120-V-Col10b</strain>
    </source>
</reference>
<dbReference type="InterPro" id="IPR020537">
    <property type="entry name" value="ATP_synth_F0_csu_DDCD_BS"/>
</dbReference>
<dbReference type="GO" id="GO:0008289">
    <property type="term" value="F:lipid binding"/>
    <property type="evidence" value="ECO:0007669"/>
    <property type="project" value="UniProtKB-KW"/>
</dbReference>
<evidence type="ECO:0000256" key="6">
    <source>
        <dbReference type="ARBA" id="ARBA00022692"/>
    </source>
</evidence>
<comment type="similarity">
    <text evidence="2 14">Belongs to the ATPase C chain family.</text>
</comment>
<evidence type="ECO:0000256" key="8">
    <source>
        <dbReference type="ARBA" id="ARBA00022989"/>
    </source>
</evidence>